<dbReference type="InterPro" id="IPR010982">
    <property type="entry name" value="Lambda_DNA-bd_dom_sf"/>
</dbReference>
<dbReference type="Pfam" id="PF07883">
    <property type="entry name" value="Cupin_2"/>
    <property type="match status" value="1"/>
</dbReference>
<dbReference type="RefSeq" id="WP_249309755.1">
    <property type="nucleotide sequence ID" value="NZ_JACRSZ010000018.1"/>
</dbReference>
<name>A0ABR7NCY2_9FIRM</name>
<dbReference type="InterPro" id="IPR013096">
    <property type="entry name" value="Cupin_2"/>
</dbReference>
<evidence type="ECO:0000259" key="2">
    <source>
        <dbReference type="PROSITE" id="PS50943"/>
    </source>
</evidence>
<evidence type="ECO:0000313" key="3">
    <source>
        <dbReference type="EMBL" id="MBC8574262.1"/>
    </source>
</evidence>
<protein>
    <submittedName>
        <fullName evidence="3">Helix-turn-helix transcriptional regulator</fullName>
    </submittedName>
</protein>
<evidence type="ECO:0000256" key="1">
    <source>
        <dbReference type="ARBA" id="ARBA00023125"/>
    </source>
</evidence>
<accession>A0ABR7NCY2</accession>
<dbReference type="Gene3D" id="2.60.120.10">
    <property type="entry name" value="Jelly Rolls"/>
    <property type="match status" value="1"/>
</dbReference>
<dbReference type="EMBL" id="JACRSZ010000018">
    <property type="protein sequence ID" value="MBC8574262.1"/>
    <property type="molecule type" value="Genomic_DNA"/>
</dbReference>
<dbReference type="SUPFAM" id="SSF47413">
    <property type="entry name" value="lambda repressor-like DNA-binding domains"/>
    <property type="match status" value="1"/>
</dbReference>
<feature type="domain" description="HTH cro/C1-type" evidence="2">
    <location>
        <begin position="14"/>
        <end position="68"/>
    </location>
</feature>
<organism evidence="3 4">
    <name type="scientific">Jingyaoa shaoxingensis</name>
    <dbReference type="NCBI Taxonomy" id="2763671"/>
    <lineage>
        <taxon>Bacteria</taxon>
        <taxon>Bacillati</taxon>
        <taxon>Bacillota</taxon>
        <taxon>Clostridia</taxon>
        <taxon>Lachnospirales</taxon>
        <taxon>Lachnospiraceae</taxon>
        <taxon>Jingyaoa</taxon>
    </lineage>
</organism>
<comment type="caution">
    <text evidence="3">The sequence shown here is derived from an EMBL/GenBank/DDBJ whole genome shotgun (WGS) entry which is preliminary data.</text>
</comment>
<dbReference type="SMART" id="SM00530">
    <property type="entry name" value="HTH_XRE"/>
    <property type="match status" value="1"/>
</dbReference>
<keyword evidence="1" id="KW-0238">DNA-binding</keyword>
<dbReference type="Gene3D" id="1.10.260.40">
    <property type="entry name" value="lambda repressor-like DNA-binding domains"/>
    <property type="match status" value="1"/>
</dbReference>
<dbReference type="CDD" id="cd02209">
    <property type="entry name" value="cupin_XRE_C"/>
    <property type="match status" value="1"/>
</dbReference>
<dbReference type="PROSITE" id="PS50943">
    <property type="entry name" value="HTH_CROC1"/>
    <property type="match status" value="1"/>
</dbReference>
<dbReference type="CDD" id="cd00093">
    <property type="entry name" value="HTH_XRE"/>
    <property type="match status" value="1"/>
</dbReference>
<dbReference type="InterPro" id="IPR014710">
    <property type="entry name" value="RmlC-like_jellyroll"/>
</dbReference>
<dbReference type="Pfam" id="PF01381">
    <property type="entry name" value="HTH_3"/>
    <property type="match status" value="1"/>
</dbReference>
<evidence type="ECO:0000313" key="4">
    <source>
        <dbReference type="Proteomes" id="UP000657421"/>
    </source>
</evidence>
<dbReference type="Proteomes" id="UP000657421">
    <property type="component" value="Unassembled WGS sequence"/>
</dbReference>
<dbReference type="InterPro" id="IPR050807">
    <property type="entry name" value="TransReg_Diox_bact_type"/>
</dbReference>
<keyword evidence="4" id="KW-1185">Reference proteome</keyword>
<reference evidence="3 4" key="1">
    <citation type="submission" date="2020-08" db="EMBL/GenBank/DDBJ databases">
        <title>Genome public.</title>
        <authorList>
            <person name="Liu C."/>
            <person name="Sun Q."/>
        </authorList>
    </citation>
    <scope>NUCLEOTIDE SEQUENCE [LARGE SCALE GENOMIC DNA]</scope>
    <source>
        <strain evidence="3 4">NSJ-46</strain>
    </source>
</reference>
<dbReference type="SUPFAM" id="SSF51182">
    <property type="entry name" value="RmlC-like cupins"/>
    <property type="match status" value="1"/>
</dbReference>
<dbReference type="InterPro" id="IPR001387">
    <property type="entry name" value="Cro/C1-type_HTH"/>
</dbReference>
<sequence>MELEYINEKIGRKIRDLRNRNGLTQQELADRTELTKGFISQLERGQVSPSVVTLLDLIECLGTTAADFFKETEEEQVVFSEKGYFEKIDDAGNSIQWIVPTAQRYRMEPLLVVVQPHQTLEEDKPHDGEEFGYVMSGRLNVILGDQIYHVKAGESFYYPAKKIHRIENPGQRPAKFIWISTPPMF</sequence>
<gene>
    <name evidence="3" type="ORF">H8716_14470</name>
</gene>
<dbReference type="PANTHER" id="PTHR46797:SF2">
    <property type="entry name" value="TRANSCRIPTIONAL REGULATOR"/>
    <property type="match status" value="1"/>
</dbReference>
<dbReference type="InterPro" id="IPR011051">
    <property type="entry name" value="RmlC_Cupin_sf"/>
</dbReference>
<dbReference type="PANTHER" id="PTHR46797">
    <property type="entry name" value="HTH-TYPE TRANSCRIPTIONAL REGULATOR"/>
    <property type="match status" value="1"/>
</dbReference>
<proteinExistence type="predicted"/>